<reference evidence="2 3" key="1">
    <citation type="journal article" date="2014" name="Genome Biol. Evol.">
        <title>The secreted proteins of Achlya hypogyna and Thraustotheca clavata identify the ancestral oomycete secretome and reveal gene acquisitions by horizontal gene transfer.</title>
        <authorList>
            <person name="Misner I."/>
            <person name="Blouin N."/>
            <person name="Leonard G."/>
            <person name="Richards T.A."/>
            <person name="Lane C.E."/>
        </authorList>
    </citation>
    <scope>NUCLEOTIDE SEQUENCE [LARGE SCALE GENOMIC DNA]</scope>
    <source>
        <strain evidence="2 3">ATCC 48635</strain>
    </source>
</reference>
<keyword evidence="3" id="KW-1185">Reference proteome</keyword>
<evidence type="ECO:0000313" key="2">
    <source>
        <dbReference type="EMBL" id="OQR92490.1"/>
    </source>
</evidence>
<accession>A0A1V9Z3T0</accession>
<evidence type="ECO:0000313" key="3">
    <source>
        <dbReference type="Proteomes" id="UP000243579"/>
    </source>
</evidence>
<feature type="region of interest" description="Disordered" evidence="1">
    <location>
        <begin position="95"/>
        <end position="151"/>
    </location>
</feature>
<gene>
    <name evidence="2" type="ORF">ACHHYP_03662</name>
</gene>
<dbReference type="EMBL" id="JNBR01000456">
    <property type="protein sequence ID" value="OQR92490.1"/>
    <property type="molecule type" value="Genomic_DNA"/>
</dbReference>
<name>A0A1V9Z3T0_ACHHY</name>
<protein>
    <submittedName>
        <fullName evidence="2">Uncharacterized protein</fullName>
    </submittedName>
</protein>
<sequence>MGTQADVAAFVLQLVQDHLKAAGLHATLRALRQELQALEQEVSSDIWYALSAAAGLPGLRLAYEAAHAGAAPSSLHMLVDFAVSERQKLQRAAAPTVVHASLRPKSASAASTPSLHLPPPTAARPSKRTGGKTDNQEEDKPRLARATSEARLRPCKASLSAVDAFVQSQHEAARRRNVYNEERRQSPALERIRRLSKVAATTPGIFLLPQIVTLHDENNAPAPSQEEDAGSHERWIPVAKRADILRRQLLDMHGDLKRQETYEKAKAVQHMGRPRVPPPDELAPVACKLCLVPFPKANLALEIPYKVIMDLRRDWDPALKELNPSMARPPACYDVVKVCVFCAQLVQHAHALKQEVPAAKPKRKKLAAAPEERQKEGGLCTDPFALDPYTSESSSSDEEKGRYIIGQTSVEDDARLVQGEVGRQLRYGVQHEHTLRNLNRGEWEVITGGGARTIFKHNSLVEGSKALSPTLRTILKDSRTTTS</sequence>
<dbReference type="AlphaFoldDB" id="A0A1V9Z3T0"/>
<dbReference type="OrthoDB" id="61680at2759"/>
<dbReference type="Proteomes" id="UP000243579">
    <property type="component" value="Unassembled WGS sequence"/>
</dbReference>
<organism evidence="2 3">
    <name type="scientific">Achlya hypogyna</name>
    <name type="common">Oomycete</name>
    <name type="synonym">Protoachlya hypogyna</name>
    <dbReference type="NCBI Taxonomy" id="1202772"/>
    <lineage>
        <taxon>Eukaryota</taxon>
        <taxon>Sar</taxon>
        <taxon>Stramenopiles</taxon>
        <taxon>Oomycota</taxon>
        <taxon>Saprolegniomycetes</taxon>
        <taxon>Saprolegniales</taxon>
        <taxon>Achlyaceae</taxon>
        <taxon>Achlya</taxon>
    </lineage>
</organism>
<feature type="region of interest" description="Disordered" evidence="1">
    <location>
        <begin position="356"/>
        <end position="400"/>
    </location>
</feature>
<evidence type="ECO:0000256" key="1">
    <source>
        <dbReference type="SAM" id="MobiDB-lite"/>
    </source>
</evidence>
<comment type="caution">
    <text evidence="2">The sequence shown here is derived from an EMBL/GenBank/DDBJ whole genome shotgun (WGS) entry which is preliminary data.</text>
</comment>
<dbReference type="PROSITE" id="PS50896">
    <property type="entry name" value="LISH"/>
    <property type="match status" value="1"/>
</dbReference>
<feature type="compositionally biased region" description="Basic and acidic residues" evidence="1">
    <location>
        <begin position="134"/>
        <end position="151"/>
    </location>
</feature>
<dbReference type="InterPro" id="IPR006594">
    <property type="entry name" value="LisH"/>
</dbReference>
<proteinExistence type="predicted"/>